<keyword evidence="9" id="KW-1185">Reference proteome</keyword>
<comment type="similarity">
    <text evidence="6">Belongs to the azoreductase type 1 family.</text>
</comment>
<feature type="domain" description="Flavodoxin-like fold" evidence="7">
    <location>
        <begin position="2"/>
        <end position="198"/>
    </location>
</feature>
<dbReference type="GO" id="GO:0010181">
    <property type="term" value="F:FMN binding"/>
    <property type="evidence" value="ECO:0007669"/>
    <property type="project" value="UniProtKB-UniRule"/>
</dbReference>
<evidence type="ECO:0000256" key="1">
    <source>
        <dbReference type="ARBA" id="ARBA00022630"/>
    </source>
</evidence>
<name>A0A927GV68_9GAMM</name>
<dbReference type="PANTHER" id="PTHR43741:SF4">
    <property type="entry name" value="FMN-DEPENDENT NADH:QUINONE OXIDOREDUCTASE"/>
    <property type="match status" value="1"/>
</dbReference>
<comment type="subunit">
    <text evidence="6">Homodimer.</text>
</comment>
<keyword evidence="2 6" id="KW-0288">FMN</keyword>
<comment type="cofactor">
    <cofactor evidence="6">
        <name>FMN</name>
        <dbReference type="ChEBI" id="CHEBI:58210"/>
    </cofactor>
    <text evidence="6">Binds 1 FMN per subunit.</text>
</comment>
<dbReference type="EC" id="1.6.5.-" evidence="6"/>
<evidence type="ECO:0000313" key="8">
    <source>
        <dbReference type="EMBL" id="MBD2857567.1"/>
    </source>
</evidence>
<dbReference type="InterPro" id="IPR029039">
    <property type="entry name" value="Flavoprotein-like_sf"/>
</dbReference>
<dbReference type="Proteomes" id="UP000610558">
    <property type="component" value="Unassembled WGS sequence"/>
</dbReference>
<dbReference type="EC" id="1.7.1.17" evidence="6"/>
<gene>
    <name evidence="6" type="primary">azoR</name>
    <name evidence="8" type="ORF">IB286_01010</name>
</gene>
<dbReference type="InterPro" id="IPR003680">
    <property type="entry name" value="Flavodoxin_fold"/>
</dbReference>
<accession>A0A927GV68</accession>
<keyword evidence="3 6" id="KW-0560">Oxidoreductase</keyword>
<dbReference type="PANTHER" id="PTHR43741">
    <property type="entry name" value="FMN-DEPENDENT NADH-AZOREDUCTASE 1"/>
    <property type="match status" value="1"/>
</dbReference>
<comment type="function">
    <text evidence="6">Also exhibits azoreductase activity. Catalyzes the reductive cleavage of the azo bond in aromatic azo compounds to the corresponding amines.</text>
</comment>
<evidence type="ECO:0000256" key="4">
    <source>
        <dbReference type="ARBA" id="ARBA00023027"/>
    </source>
</evidence>
<reference evidence="8" key="1">
    <citation type="submission" date="2020-09" db="EMBL/GenBank/DDBJ databases">
        <authorList>
            <person name="Yoon J.-W."/>
        </authorList>
    </citation>
    <scope>NUCLEOTIDE SEQUENCE</scope>
    <source>
        <strain evidence="8">KMU-158</strain>
    </source>
</reference>
<feature type="binding site" evidence="6">
    <location>
        <position position="10"/>
    </location>
    <ligand>
        <name>FMN</name>
        <dbReference type="ChEBI" id="CHEBI:58210"/>
    </ligand>
</feature>
<dbReference type="Pfam" id="PF02525">
    <property type="entry name" value="Flavodoxin_2"/>
    <property type="match status" value="1"/>
</dbReference>
<comment type="caution">
    <text evidence="8">The sequence shown here is derived from an EMBL/GenBank/DDBJ whole genome shotgun (WGS) entry which is preliminary data.</text>
</comment>
<comment type="catalytic activity">
    <reaction evidence="5">
        <text>N,N-dimethyl-1,4-phenylenediamine + anthranilate + 2 NAD(+) = 2-(4-dimethylaminophenyl)diazenylbenzoate + 2 NADH + 2 H(+)</text>
        <dbReference type="Rhea" id="RHEA:55872"/>
        <dbReference type="ChEBI" id="CHEBI:15378"/>
        <dbReference type="ChEBI" id="CHEBI:15783"/>
        <dbReference type="ChEBI" id="CHEBI:16567"/>
        <dbReference type="ChEBI" id="CHEBI:57540"/>
        <dbReference type="ChEBI" id="CHEBI:57945"/>
        <dbReference type="ChEBI" id="CHEBI:71579"/>
        <dbReference type="EC" id="1.7.1.17"/>
    </reaction>
    <physiologicalReaction direction="right-to-left" evidence="5">
        <dbReference type="Rhea" id="RHEA:55874"/>
    </physiologicalReaction>
</comment>
<comment type="caution">
    <text evidence="6">Lacks conserved residue(s) required for the propagation of feature annotation.</text>
</comment>
<dbReference type="GO" id="GO:0009055">
    <property type="term" value="F:electron transfer activity"/>
    <property type="evidence" value="ECO:0007669"/>
    <property type="project" value="UniProtKB-UniRule"/>
</dbReference>
<dbReference type="GO" id="GO:0016652">
    <property type="term" value="F:oxidoreductase activity, acting on NAD(P)H as acceptor"/>
    <property type="evidence" value="ECO:0007669"/>
    <property type="project" value="UniProtKB-UniRule"/>
</dbReference>
<dbReference type="RefSeq" id="WP_190761802.1">
    <property type="nucleotide sequence ID" value="NZ_JACXLD010000001.1"/>
</dbReference>
<sequence>MKTILYISSSLHGEEGQSSQLARQFLSTKQEVEAGLRIIERNVGLEPIPHLNAETFQGFQLEPSQRNATQTAAANLSDQLINELRSADEILIGMPLYNLGVPSTFKAWIDYIARAGQTFKYTENGPQGLLEDKKITIIAARGGSYQGTALDTQSDYLRHIFGLIGLTQLEFIYAENLALGGDIAEKSRQNALDTIRQHAA</sequence>
<keyword evidence="1 6" id="KW-0285">Flavoprotein</keyword>
<dbReference type="AlphaFoldDB" id="A0A927GV68"/>
<evidence type="ECO:0000259" key="7">
    <source>
        <dbReference type="Pfam" id="PF02525"/>
    </source>
</evidence>
<dbReference type="SUPFAM" id="SSF52218">
    <property type="entry name" value="Flavoproteins"/>
    <property type="match status" value="1"/>
</dbReference>
<dbReference type="Gene3D" id="3.40.50.360">
    <property type="match status" value="1"/>
</dbReference>
<comment type="function">
    <text evidence="6">Quinone reductase that provides resistance to thiol-specific stress caused by electrophilic quinones.</text>
</comment>
<dbReference type="EMBL" id="JACXLD010000001">
    <property type="protein sequence ID" value="MBD2857567.1"/>
    <property type="molecule type" value="Genomic_DNA"/>
</dbReference>
<dbReference type="InterPro" id="IPR050104">
    <property type="entry name" value="FMN-dep_NADH:Q_OxRdtase_AzoR1"/>
</dbReference>
<comment type="catalytic activity">
    <reaction evidence="6">
        <text>2 a quinone + NADH + H(+) = 2 a 1,4-benzosemiquinone + NAD(+)</text>
        <dbReference type="Rhea" id="RHEA:65952"/>
        <dbReference type="ChEBI" id="CHEBI:15378"/>
        <dbReference type="ChEBI" id="CHEBI:57540"/>
        <dbReference type="ChEBI" id="CHEBI:57945"/>
        <dbReference type="ChEBI" id="CHEBI:132124"/>
        <dbReference type="ChEBI" id="CHEBI:134225"/>
    </reaction>
</comment>
<evidence type="ECO:0000256" key="3">
    <source>
        <dbReference type="ARBA" id="ARBA00023002"/>
    </source>
</evidence>
<proteinExistence type="inferred from homology"/>
<evidence type="ECO:0000256" key="5">
    <source>
        <dbReference type="ARBA" id="ARBA00048542"/>
    </source>
</evidence>
<organism evidence="8 9">
    <name type="scientific">Spongiibacter pelagi</name>
    <dbReference type="NCBI Taxonomy" id="2760804"/>
    <lineage>
        <taxon>Bacteria</taxon>
        <taxon>Pseudomonadati</taxon>
        <taxon>Pseudomonadota</taxon>
        <taxon>Gammaproteobacteria</taxon>
        <taxon>Cellvibrionales</taxon>
        <taxon>Spongiibacteraceae</taxon>
        <taxon>Spongiibacter</taxon>
    </lineage>
</organism>
<evidence type="ECO:0000256" key="6">
    <source>
        <dbReference type="HAMAP-Rule" id="MF_01216"/>
    </source>
</evidence>
<dbReference type="GO" id="GO:0016655">
    <property type="term" value="F:oxidoreductase activity, acting on NAD(P)H, quinone or similar compound as acceptor"/>
    <property type="evidence" value="ECO:0007669"/>
    <property type="project" value="InterPro"/>
</dbReference>
<evidence type="ECO:0000256" key="2">
    <source>
        <dbReference type="ARBA" id="ARBA00022643"/>
    </source>
</evidence>
<dbReference type="InterPro" id="IPR023048">
    <property type="entry name" value="NADH:quinone_OxRdtase_FMN_depd"/>
</dbReference>
<evidence type="ECO:0000313" key="9">
    <source>
        <dbReference type="Proteomes" id="UP000610558"/>
    </source>
</evidence>
<protein>
    <recommendedName>
        <fullName evidence="6">FMN dependent NADH:quinone oxidoreductase</fullName>
        <ecNumber evidence="6">1.6.5.-</ecNumber>
    </recommendedName>
    <alternativeName>
        <fullName evidence="6">Azo-dye reductase</fullName>
    </alternativeName>
    <alternativeName>
        <fullName evidence="6">FMN-dependent NADH-azo compound oxidoreductase</fullName>
    </alternativeName>
    <alternativeName>
        <fullName evidence="6">FMN-dependent NADH-azoreductase</fullName>
        <ecNumber evidence="6">1.7.1.17</ecNumber>
    </alternativeName>
</protein>
<keyword evidence="4 6" id="KW-0520">NAD</keyword>
<dbReference type="HAMAP" id="MF_01216">
    <property type="entry name" value="Azoreductase_type1"/>
    <property type="match status" value="1"/>
</dbReference>